<dbReference type="EMBL" id="QGTZ01000008">
    <property type="protein sequence ID" value="PWW38045.1"/>
    <property type="molecule type" value="Genomic_DNA"/>
</dbReference>
<evidence type="ECO:0000313" key="2">
    <source>
        <dbReference type="EMBL" id="PWW38045.1"/>
    </source>
</evidence>
<feature type="transmembrane region" description="Helical" evidence="1">
    <location>
        <begin position="131"/>
        <end position="152"/>
    </location>
</feature>
<protein>
    <submittedName>
        <fullName evidence="2">Gpi18-like mannosyltransferase</fullName>
    </submittedName>
</protein>
<dbReference type="RefSeq" id="WP_110000506.1">
    <property type="nucleotide sequence ID" value="NZ_QGTZ01000008.1"/>
</dbReference>
<feature type="transmembrane region" description="Helical" evidence="1">
    <location>
        <begin position="212"/>
        <end position="231"/>
    </location>
</feature>
<evidence type="ECO:0000256" key="1">
    <source>
        <dbReference type="SAM" id="Phobius"/>
    </source>
</evidence>
<proteinExistence type="predicted"/>
<name>A0A855XXB0_9BACL</name>
<accession>A0A855XXB0</accession>
<dbReference type="AlphaFoldDB" id="A0A855XXB0"/>
<feature type="transmembrane region" description="Helical" evidence="1">
    <location>
        <begin position="17"/>
        <end position="35"/>
    </location>
</feature>
<comment type="caution">
    <text evidence="2">The sequence shown here is derived from an EMBL/GenBank/DDBJ whole genome shotgun (WGS) entry which is preliminary data.</text>
</comment>
<dbReference type="Proteomes" id="UP000247078">
    <property type="component" value="Unassembled WGS sequence"/>
</dbReference>
<keyword evidence="1" id="KW-0472">Membrane</keyword>
<reference evidence="2 3" key="1">
    <citation type="submission" date="2018-05" db="EMBL/GenBank/DDBJ databases">
        <title>Freshwater and sediment microbial communities from various areas in North America, analyzing microbe dynamics in response to fracking.</title>
        <authorList>
            <person name="Lamendella R."/>
        </authorList>
    </citation>
    <scope>NUCLEOTIDE SEQUENCE [LARGE SCALE GENOMIC DNA]</scope>
    <source>
        <strain evidence="2 3">DB-3</strain>
    </source>
</reference>
<feature type="transmembrane region" description="Helical" evidence="1">
    <location>
        <begin position="72"/>
        <end position="88"/>
    </location>
</feature>
<feature type="transmembrane region" description="Helical" evidence="1">
    <location>
        <begin position="172"/>
        <end position="200"/>
    </location>
</feature>
<evidence type="ECO:0000313" key="3">
    <source>
        <dbReference type="Proteomes" id="UP000247078"/>
    </source>
</evidence>
<feature type="transmembrane region" description="Helical" evidence="1">
    <location>
        <begin position="310"/>
        <end position="327"/>
    </location>
</feature>
<feature type="transmembrane region" description="Helical" evidence="1">
    <location>
        <begin position="284"/>
        <end position="303"/>
    </location>
</feature>
<keyword evidence="1" id="KW-0812">Transmembrane</keyword>
<keyword evidence="2" id="KW-0328">Glycosyltransferase</keyword>
<dbReference type="GO" id="GO:0016757">
    <property type="term" value="F:glycosyltransferase activity"/>
    <property type="evidence" value="ECO:0007669"/>
    <property type="project" value="UniProtKB-KW"/>
</dbReference>
<gene>
    <name evidence="2" type="ORF">DET56_108238</name>
</gene>
<feature type="transmembrane region" description="Helical" evidence="1">
    <location>
        <begin position="353"/>
        <end position="371"/>
    </location>
</feature>
<feature type="transmembrane region" description="Helical" evidence="1">
    <location>
        <begin position="414"/>
        <end position="438"/>
    </location>
</feature>
<keyword evidence="2" id="KW-0808">Transferase</keyword>
<keyword evidence="1" id="KW-1133">Transmembrane helix</keyword>
<feature type="transmembrane region" description="Helical" evidence="1">
    <location>
        <begin position="333"/>
        <end position="348"/>
    </location>
</feature>
<sequence length="449" mass="49482">MNTLSYRDSNTRWNRHFWLYAALIFTGGLLLRLYLGTQFRGYIGDQSLFVDWMNAVHQYGVRESYLYGKDQNYPPVFIFILGLYRWILDGLGITASAGHLSMKILPIAFDMLSMAVLTLTFKKLSSGARLVLLAVLSFNPGLLVDSAMWGQIDILHSTLMVLSTVLLLSNPLLAGVLFTVALLAKFQAIVIAPVIGIVLLRQLYDRQFRATLLFVAGLMMAILPVLLYFAANGTLGTMLTNAYGSAVNMYPQLSLNAMNIWYHLLGDPGTNDATVLFGIVTYKMLGLLLLAIAVIGVATYLLLIKEIRISSLLIAGAAVNLAFFMLPTEIHERYSIPALLFLVLVPFFERKWMYAAIAFSLTTYVNIAMIMSTGSGGDFAAEEGQSRIGDGPGNFGGGHGASFSMHGSGLNNDMMYSIGISIAMIHIMILLWVVYAMTREVLDGRKKRS</sequence>
<organism evidence="2 3">
    <name type="scientific">Paenibacillus pabuli</name>
    <dbReference type="NCBI Taxonomy" id="1472"/>
    <lineage>
        <taxon>Bacteria</taxon>
        <taxon>Bacillati</taxon>
        <taxon>Bacillota</taxon>
        <taxon>Bacilli</taxon>
        <taxon>Bacillales</taxon>
        <taxon>Paenibacillaceae</taxon>
        <taxon>Paenibacillus</taxon>
    </lineage>
</organism>